<gene>
    <name evidence="1" type="ORF">PAUR_b0206</name>
</gene>
<comment type="caution">
    <text evidence="1">The sequence shown here is derived from an EMBL/GenBank/DDBJ whole genome shotgun (WGS) entry which is preliminary data.</text>
</comment>
<name>A0ABR9EGW0_9GAMM</name>
<proteinExistence type="predicted"/>
<organism evidence="1 2">
    <name type="scientific">Pseudoalteromonas aurantia 208</name>
    <dbReference type="NCBI Taxonomy" id="1314867"/>
    <lineage>
        <taxon>Bacteria</taxon>
        <taxon>Pseudomonadati</taxon>
        <taxon>Pseudomonadota</taxon>
        <taxon>Gammaproteobacteria</taxon>
        <taxon>Alteromonadales</taxon>
        <taxon>Pseudoalteromonadaceae</taxon>
        <taxon>Pseudoalteromonas</taxon>
    </lineage>
</organism>
<dbReference type="Pfam" id="PF12915">
    <property type="entry name" value="DUF3833"/>
    <property type="match status" value="1"/>
</dbReference>
<evidence type="ECO:0000313" key="2">
    <source>
        <dbReference type="Proteomes" id="UP000615755"/>
    </source>
</evidence>
<accession>A0ABR9EGW0</accession>
<dbReference type="RefSeq" id="WP_192509379.1">
    <property type="nucleotide sequence ID" value="NZ_AQGV01000015.1"/>
</dbReference>
<evidence type="ECO:0008006" key="3">
    <source>
        <dbReference type="Google" id="ProtNLM"/>
    </source>
</evidence>
<dbReference type="EMBL" id="AQGV01000015">
    <property type="protein sequence ID" value="MBE0370226.1"/>
    <property type="molecule type" value="Genomic_DNA"/>
</dbReference>
<protein>
    <recommendedName>
        <fullName evidence="3">DUF3833 domain-containing protein</fullName>
    </recommendedName>
</protein>
<dbReference type="PROSITE" id="PS51257">
    <property type="entry name" value="PROKAR_LIPOPROTEIN"/>
    <property type="match status" value="1"/>
</dbReference>
<dbReference type="InterPro" id="IPR024409">
    <property type="entry name" value="DUF3833"/>
</dbReference>
<reference evidence="1 2" key="1">
    <citation type="submission" date="2015-03" db="EMBL/GenBank/DDBJ databases">
        <title>Genome sequence of Pseudoalteromonas aurantia.</title>
        <authorList>
            <person name="Xie B.-B."/>
            <person name="Rong J.-C."/>
            <person name="Qin Q.-L."/>
            <person name="Zhang Y.-Z."/>
        </authorList>
    </citation>
    <scope>NUCLEOTIDE SEQUENCE [LARGE SCALE GENOMIC DNA]</scope>
    <source>
        <strain evidence="1 2">208</strain>
    </source>
</reference>
<dbReference type="Proteomes" id="UP000615755">
    <property type="component" value="Unassembled WGS sequence"/>
</dbReference>
<keyword evidence="2" id="KW-1185">Reference proteome</keyword>
<evidence type="ECO:0000313" key="1">
    <source>
        <dbReference type="EMBL" id="MBE0370226.1"/>
    </source>
</evidence>
<sequence>MKKGLFAATLCMIISGCGVSIKGEVYEDATPYFDPFKFFNSDVKAWGIVQDRSGQLIQRFTVNIRGSVSNNNVLTLDETFKYGVGNGTLKRVWKIEKEGAKQFRGTASDIKNNATGRVYGNAMQWSYNMDLPVNSTSYTVHFDDWMWAFDSDTIVNRSYISKFGIVMAEVTIFMQKQRSTKDPH</sequence>